<feature type="region of interest" description="Disordered" evidence="1">
    <location>
        <begin position="1"/>
        <end position="55"/>
    </location>
</feature>
<name>M5FUC7_DACPD</name>
<dbReference type="AlphaFoldDB" id="M5FUC7"/>
<evidence type="ECO:0000313" key="2">
    <source>
        <dbReference type="EMBL" id="EJT96836.1"/>
    </source>
</evidence>
<evidence type="ECO:0000313" key="3">
    <source>
        <dbReference type="Proteomes" id="UP000030653"/>
    </source>
</evidence>
<proteinExistence type="predicted"/>
<dbReference type="EMBL" id="JH795880">
    <property type="protein sequence ID" value="EJT96836.1"/>
    <property type="molecule type" value="Genomic_DNA"/>
</dbReference>
<dbReference type="HOGENOM" id="CLU_010103_1_0_1"/>
<dbReference type="Pfam" id="PF07173">
    <property type="entry name" value="GRDP-like"/>
    <property type="match status" value="1"/>
</dbReference>
<dbReference type="GeneID" id="63684481"/>
<organism evidence="2 3">
    <name type="scientific">Dacryopinax primogenitus (strain DJM 731)</name>
    <name type="common">Brown rot fungus</name>
    <dbReference type="NCBI Taxonomy" id="1858805"/>
    <lineage>
        <taxon>Eukaryota</taxon>
        <taxon>Fungi</taxon>
        <taxon>Dikarya</taxon>
        <taxon>Basidiomycota</taxon>
        <taxon>Agaricomycotina</taxon>
        <taxon>Dacrymycetes</taxon>
        <taxon>Dacrymycetales</taxon>
        <taxon>Dacrymycetaceae</taxon>
        <taxon>Dacryopinax</taxon>
    </lineage>
</organism>
<protein>
    <submittedName>
        <fullName evidence="2">Uncharacterized protein</fullName>
    </submittedName>
</protein>
<feature type="compositionally biased region" description="Basic and acidic residues" evidence="1">
    <location>
        <begin position="490"/>
        <end position="499"/>
    </location>
</feature>
<evidence type="ECO:0000256" key="1">
    <source>
        <dbReference type="SAM" id="MobiDB-lite"/>
    </source>
</evidence>
<feature type="compositionally biased region" description="Pro residues" evidence="1">
    <location>
        <begin position="24"/>
        <end position="34"/>
    </location>
</feature>
<dbReference type="OrthoDB" id="2684236at2759"/>
<feature type="region of interest" description="Disordered" evidence="1">
    <location>
        <begin position="489"/>
        <end position="513"/>
    </location>
</feature>
<reference evidence="2 3" key="1">
    <citation type="journal article" date="2012" name="Science">
        <title>The Paleozoic origin of enzymatic lignin decomposition reconstructed from 31 fungal genomes.</title>
        <authorList>
            <person name="Floudas D."/>
            <person name="Binder M."/>
            <person name="Riley R."/>
            <person name="Barry K."/>
            <person name="Blanchette R.A."/>
            <person name="Henrissat B."/>
            <person name="Martinez A.T."/>
            <person name="Otillar R."/>
            <person name="Spatafora J.W."/>
            <person name="Yadav J.S."/>
            <person name="Aerts A."/>
            <person name="Benoit I."/>
            <person name="Boyd A."/>
            <person name="Carlson A."/>
            <person name="Copeland A."/>
            <person name="Coutinho P.M."/>
            <person name="de Vries R.P."/>
            <person name="Ferreira P."/>
            <person name="Findley K."/>
            <person name="Foster B."/>
            <person name="Gaskell J."/>
            <person name="Glotzer D."/>
            <person name="Gorecki P."/>
            <person name="Heitman J."/>
            <person name="Hesse C."/>
            <person name="Hori C."/>
            <person name="Igarashi K."/>
            <person name="Jurgens J.A."/>
            <person name="Kallen N."/>
            <person name="Kersten P."/>
            <person name="Kohler A."/>
            <person name="Kuees U."/>
            <person name="Kumar T.K.A."/>
            <person name="Kuo A."/>
            <person name="LaButti K."/>
            <person name="Larrondo L.F."/>
            <person name="Lindquist E."/>
            <person name="Ling A."/>
            <person name="Lombard V."/>
            <person name="Lucas S."/>
            <person name="Lundell T."/>
            <person name="Martin R."/>
            <person name="McLaughlin D.J."/>
            <person name="Morgenstern I."/>
            <person name="Morin E."/>
            <person name="Murat C."/>
            <person name="Nagy L.G."/>
            <person name="Nolan M."/>
            <person name="Ohm R.A."/>
            <person name="Patyshakuliyeva A."/>
            <person name="Rokas A."/>
            <person name="Ruiz-Duenas F.J."/>
            <person name="Sabat G."/>
            <person name="Salamov A."/>
            <person name="Samejima M."/>
            <person name="Schmutz J."/>
            <person name="Slot J.C."/>
            <person name="St John F."/>
            <person name="Stenlid J."/>
            <person name="Sun H."/>
            <person name="Sun S."/>
            <person name="Syed K."/>
            <person name="Tsang A."/>
            <person name="Wiebenga A."/>
            <person name="Young D."/>
            <person name="Pisabarro A."/>
            <person name="Eastwood D.C."/>
            <person name="Martin F."/>
            <person name="Cullen D."/>
            <person name="Grigoriev I.V."/>
            <person name="Hibbett D.S."/>
        </authorList>
    </citation>
    <scope>NUCLEOTIDE SEQUENCE [LARGE SCALE GENOMIC DNA]</scope>
    <source>
        <strain evidence="2 3">DJM-731 SS1</strain>
    </source>
</reference>
<dbReference type="PANTHER" id="PTHR34365">
    <property type="entry name" value="ENOLASE (DUF1399)"/>
    <property type="match status" value="1"/>
</dbReference>
<sequence length="571" mass="64505">MSTFVLRSDDSLGDLAPPLDLEDPPPPIDLPPDYDPSTELSDTLPTPGADLPPAYPVNLPSSFPIAAHDTHSLVKLSEVEAHLRLLGAFWQLRQDVTVGSGTETSWDELSETERWVVFVSRAVWRFELWYTKMLLRPGRDDRPLGREETPPLDVAMIWHAFYLNPLEYLEDGLVRARRLLKMSGTLIDYTTGLPDFKKSYFLNRRLLQFFESVCKKPEQKTAEAIGDLVKWNTAQVEYCMRIGMRLIDNSASPSRWGRLLSHYNHAGIFSLDLIGATLRQGSFIKEMVDLGWTRPGAFSTDKTVLVRSIARYHAWLDLCASAPLKAVPTLDIDLVWHTNMLFADRYRSETYNLLGYIPNHDDKVEENALADAFDETARAWRMRFGVPYSLCGCAPPTTDSALKKLKSIGRRGSTNSRLATVDAKSLVGEDDSDNEDEVTHPSEHYSVLVLNNSSVEHARSKRTDDLRKTQEQIRKMAAKGKISSSIPDIGRQERTEPRPGHMQAFRRARPGPEEERRAAYDAYLVDAKSMGAGRESAVVFVKSMDPLFFVLQVDVVLLLAVMEWVSEEECR</sequence>
<dbReference type="Proteomes" id="UP000030653">
    <property type="component" value="Unassembled WGS sequence"/>
</dbReference>
<keyword evidence="3" id="KW-1185">Reference proteome</keyword>
<gene>
    <name evidence="2" type="ORF">DACRYDRAFT_112451</name>
</gene>
<dbReference type="PANTHER" id="PTHR34365:SF7">
    <property type="entry name" value="GLYCINE-RICH DOMAIN-CONTAINING PROTEIN 1"/>
    <property type="match status" value="1"/>
</dbReference>
<dbReference type="RefSeq" id="XP_040623734.1">
    <property type="nucleotide sequence ID" value="XM_040769419.1"/>
</dbReference>
<dbReference type="InterPro" id="IPR009836">
    <property type="entry name" value="GRDP-like"/>
</dbReference>
<accession>M5FUC7</accession>
<dbReference type="STRING" id="1858805.M5FUC7"/>